<dbReference type="InterPro" id="IPR009057">
    <property type="entry name" value="Homeodomain-like_sf"/>
</dbReference>
<dbReference type="Proteomes" id="UP000095210">
    <property type="component" value="Chromosome"/>
</dbReference>
<feature type="region of interest" description="Disordered" evidence="4">
    <location>
        <begin position="96"/>
        <end position="144"/>
    </location>
</feature>
<dbReference type="KEGG" id="ahm:TL08_13315"/>
<keyword evidence="7" id="KW-1185">Reference proteome</keyword>
<dbReference type="Pfam" id="PF00440">
    <property type="entry name" value="TetR_N"/>
    <property type="match status" value="1"/>
</dbReference>
<dbReference type="SUPFAM" id="SSF46689">
    <property type="entry name" value="Homeodomain-like"/>
    <property type="match status" value="1"/>
</dbReference>
<evidence type="ECO:0000256" key="2">
    <source>
        <dbReference type="ARBA" id="ARBA00023125"/>
    </source>
</evidence>
<feature type="domain" description="HTH tetR-type" evidence="5">
    <location>
        <begin position="3"/>
        <end position="46"/>
    </location>
</feature>
<keyword evidence="2" id="KW-0238">DNA-binding</keyword>
<keyword evidence="3" id="KW-0804">Transcription</keyword>
<accession>A0AAC9HPY6</accession>
<feature type="compositionally biased region" description="Polar residues" evidence="4">
    <location>
        <begin position="120"/>
        <end position="144"/>
    </location>
</feature>
<organism evidence="6 7">
    <name type="scientific">Actinoalloteichus hymeniacidonis</name>
    <dbReference type="NCBI Taxonomy" id="340345"/>
    <lineage>
        <taxon>Bacteria</taxon>
        <taxon>Bacillati</taxon>
        <taxon>Actinomycetota</taxon>
        <taxon>Actinomycetes</taxon>
        <taxon>Pseudonocardiales</taxon>
        <taxon>Pseudonocardiaceae</taxon>
        <taxon>Actinoalloteichus</taxon>
    </lineage>
</organism>
<dbReference type="EMBL" id="CP014859">
    <property type="protein sequence ID" value="AOS63477.1"/>
    <property type="molecule type" value="Genomic_DNA"/>
</dbReference>
<proteinExistence type="predicted"/>
<sequence length="144" mass="15627">MRVTARLLQRQGYEGTPIKQIAAAAEATLGSVYHFFPGGKQELAAEAIRYSDEEFAEVLRAGLAAEADSADAMLAIVTLLADGLRASDWLGVARSTPRRWRPSAGRPISSAHVRRRWRTGSASSPSVYSPTDSRRSMPTSWPAP</sequence>
<name>A0AAC9HPY6_9PSEU</name>
<evidence type="ECO:0000313" key="7">
    <source>
        <dbReference type="Proteomes" id="UP000095210"/>
    </source>
</evidence>
<dbReference type="PANTHER" id="PTHR47506:SF3">
    <property type="entry name" value="HTH-TYPE TRANSCRIPTIONAL REGULATOR LMRA"/>
    <property type="match status" value="1"/>
</dbReference>
<evidence type="ECO:0000313" key="6">
    <source>
        <dbReference type="EMBL" id="AOS63477.1"/>
    </source>
</evidence>
<dbReference type="InterPro" id="IPR001647">
    <property type="entry name" value="HTH_TetR"/>
</dbReference>
<evidence type="ECO:0000259" key="5">
    <source>
        <dbReference type="Pfam" id="PF00440"/>
    </source>
</evidence>
<dbReference type="Gene3D" id="1.10.357.10">
    <property type="entry name" value="Tetracycline Repressor, domain 2"/>
    <property type="match status" value="1"/>
</dbReference>
<keyword evidence="1" id="KW-0805">Transcription regulation</keyword>
<gene>
    <name evidence="6" type="ORF">TL08_13315</name>
</gene>
<protein>
    <submittedName>
        <fullName evidence="6">Transcriptional regulator, TetR family</fullName>
    </submittedName>
</protein>
<reference evidence="7" key="1">
    <citation type="submission" date="2016-03" db="EMBL/GenBank/DDBJ databases">
        <title>Complete genome sequence of the type strain Actinoalloteichus hymeniacidonis DSM 45092.</title>
        <authorList>
            <person name="Schaffert L."/>
            <person name="Albersmeier A."/>
            <person name="Winkler A."/>
            <person name="Kalinowski J."/>
            <person name="Zotchev S."/>
            <person name="Ruckert C."/>
        </authorList>
    </citation>
    <scope>NUCLEOTIDE SEQUENCE [LARGE SCALE GENOMIC DNA]</scope>
    <source>
        <strain evidence="7">HPA177(T) (DSM 45092(T))</strain>
    </source>
</reference>
<evidence type="ECO:0000256" key="1">
    <source>
        <dbReference type="ARBA" id="ARBA00023015"/>
    </source>
</evidence>
<dbReference type="PANTHER" id="PTHR47506">
    <property type="entry name" value="TRANSCRIPTIONAL REGULATORY PROTEIN"/>
    <property type="match status" value="1"/>
</dbReference>
<dbReference type="AlphaFoldDB" id="A0AAC9HPY6"/>
<dbReference type="GO" id="GO:0003677">
    <property type="term" value="F:DNA binding"/>
    <property type="evidence" value="ECO:0007669"/>
    <property type="project" value="UniProtKB-KW"/>
</dbReference>
<evidence type="ECO:0000256" key="4">
    <source>
        <dbReference type="SAM" id="MobiDB-lite"/>
    </source>
</evidence>
<evidence type="ECO:0000256" key="3">
    <source>
        <dbReference type="ARBA" id="ARBA00023163"/>
    </source>
</evidence>